<organism evidence="3 4">
    <name type="scientific">Linum tenue</name>
    <dbReference type="NCBI Taxonomy" id="586396"/>
    <lineage>
        <taxon>Eukaryota</taxon>
        <taxon>Viridiplantae</taxon>
        <taxon>Streptophyta</taxon>
        <taxon>Embryophyta</taxon>
        <taxon>Tracheophyta</taxon>
        <taxon>Spermatophyta</taxon>
        <taxon>Magnoliopsida</taxon>
        <taxon>eudicotyledons</taxon>
        <taxon>Gunneridae</taxon>
        <taxon>Pentapetalae</taxon>
        <taxon>rosids</taxon>
        <taxon>fabids</taxon>
        <taxon>Malpighiales</taxon>
        <taxon>Linaceae</taxon>
        <taxon>Linum</taxon>
    </lineage>
</organism>
<name>A0AAV0K6U6_9ROSI</name>
<dbReference type="InterPro" id="IPR001005">
    <property type="entry name" value="SANT/Myb"/>
</dbReference>
<gene>
    <name evidence="3" type="ORF">LITE_LOCUS17418</name>
</gene>
<dbReference type="Pfam" id="PF13837">
    <property type="entry name" value="Myb_DNA-bind_4"/>
    <property type="match status" value="1"/>
</dbReference>
<evidence type="ECO:0000313" key="3">
    <source>
        <dbReference type="EMBL" id="CAI0417736.1"/>
    </source>
</evidence>
<dbReference type="PANTHER" id="PTHR31307">
    <property type="entry name" value="TRIHELIX TRANSCRIPTION FACTOR ASIL2"/>
    <property type="match status" value="1"/>
</dbReference>
<dbReference type="PROSITE" id="PS50090">
    <property type="entry name" value="MYB_LIKE"/>
    <property type="match status" value="1"/>
</dbReference>
<evidence type="ECO:0000313" key="4">
    <source>
        <dbReference type="Proteomes" id="UP001154282"/>
    </source>
</evidence>
<evidence type="ECO:0000259" key="2">
    <source>
        <dbReference type="PROSITE" id="PS50090"/>
    </source>
</evidence>
<reference evidence="3" key="1">
    <citation type="submission" date="2022-08" db="EMBL/GenBank/DDBJ databases">
        <authorList>
            <person name="Gutierrez-Valencia J."/>
        </authorList>
    </citation>
    <scope>NUCLEOTIDE SEQUENCE</scope>
</reference>
<feature type="region of interest" description="Disordered" evidence="1">
    <location>
        <begin position="250"/>
        <end position="294"/>
    </location>
</feature>
<dbReference type="InterPro" id="IPR044823">
    <property type="entry name" value="ASIL1/2-like"/>
</dbReference>
<dbReference type="Proteomes" id="UP001154282">
    <property type="component" value="Unassembled WGS sequence"/>
</dbReference>
<feature type="region of interest" description="Disordered" evidence="1">
    <location>
        <begin position="1"/>
        <end position="25"/>
    </location>
</feature>
<dbReference type="Gene3D" id="1.10.10.60">
    <property type="entry name" value="Homeodomain-like"/>
    <property type="match status" value="1"/>
</dbReference>
<evidence type="ECO:0000256" key="1">
    <source>
        <dbReference type="SAM" id="MobiDB-lite"/>
    </source>
</evidence>
<feature type="compositionally biased region" description="Basic residues" evidence="1">
    <location>
        <begin position="362"/>
        <end position="371"/>
    </location>
</feature>
<dbReference type="InterPro" id="IPR044822">
    <property type="entry name" value="Myb_DNA-bind_4"/>
</dbReference>
<dbReference type="AlphaFoldDB" id="A0AAV0K6U6"/>
<feature type="region of interest" description="Disordered" evidence="1">
    <location>
        <begin position="125"/>
        <end position="150"/>
    </location>
</feature>
<accession>A0AAV0K6U6</accession>
<protein>
    <recommendedName>
        <fullName evidence="2">Myb-like domain-containing protein</fullName>
    </recommendedName>
</protein>
<feature type="domain" description="Myb-like" evidence="2">
    <location>
        <begin position="28"/>
        <end position="88"/>
    </location>
</feature>
<dbReference type="EMBL" id="CAMGYJ010000005">
    <property type="protein sequence ID" value="CAI0417736.1"/>
    <property type="molecule type" value="Genomic_DNA"/>
</dbReference>
<sequence length="398" mass="43724">MSSSSAAAAAAAAADSSSAARKVPPPCWTREETVELIKAYRDKWFAVNRGNLRAADWDAVAAALADSPAPSDPPKSAVQCRHKIEKIRKRYRAEKQRCANFPGRFFSSWDLFPLLDAMEIGSIGTKQEQDVEKSSGGGDPPSERHQLDPDLEFDPDLAYRARKFSKVNGGGYGEAIDFDNREDQNSVSVAFMPKEYGRFDRKLGGNSSNFGFDTEYGSGGYGRKPSGKLERDDLMNGKKIAEEWGGAGSVSSSRVRVKSHPYHSSSQPDRNSNGGLFPNGKMNGSGGGLADDGAARKDPVAEVVSAIKMLREGFVMVEEMKMDMAMEIEKMRMGMELKHNQMLLEMQQDIVEAFAKAYEKKKTKKKNKKRKVDVMMSPNSNRNGGDSEVAATDFEAID</sequence>
<feature type="compositionally biased region" description="Polar residues" evidence="1">
    <location>
        <begin position="262"/>
        <end position="274"/>
    </location>
</feature>
<dbReference type="PANTHER" id="PTHR31307:SF43">
    <property type="entry name" value="TRIHELIX TRANSCRIPTION FACTOR ASIL2-LIKE"/>
    <property type="match status" value="1"/>
</dbReference>
<comment type="caution">
    <text evidence="3">The sequence shown here is derived from an EMBL/GenBank/DDBJ whole genome shotgun (WGS) entry which is preliminary data.</text>
</comment>
<keyword evidence="4" id="KW-1185">Reference proteome</keyword>
<proteinExistence type="predicted"/>
<feature type="compositionally biased region" description="Low complexity" evidence="1">
    <location>
        <begin position="1"/>
        <end position="20"/>
    </location>
</feature>
<feature type="region of interest" description="Disordered" evidence="1">
    <location>
        <begin position="362"/>
        <end position="398"/>
    </location>
</feature>